<comment type="caution">
    <text evidence="2">The sequence shown here is derived from an EMBL/GenBank/DDBJ whole genome shotgun (WGS) entry which is preliminary data.</text>
</comment>
<feature type="domain" description="N-acetyltransferase" evidence="1">
    <location>
        <begin position="1"/>
        <end position="148"/>
    </location>
</feature>
<name>A0ABU1SL37_9HYPH</name>
<keyword evidence="3" id="KW-1185">Reference proteome</keyword>
<accession>A0ABU1SL37</accession>
<dbReference type="SUPFAM" id="SSF55729">
    <property type="entry name" value="Acyl-CoA N-acyltransferases (Nat)"/>
    <property type="match status" value="1"/>
</dbReference>
<dbReference type="Proteomes" id="UP001250791">
    <property type="component" value="Unassembled WGS sequence"/>
</dbReference>
<dbReference type="InterPro" id="IPR000182">
    <property type="entry name" value="GNAT_dom"/>
</dbReference>
<evidence type="ECO:0000313" key="2">
    <source>
        <dbReference type="EMBL" id="MDR6899173.1"/>
    </source>
</evidence>
<gene>
    <name evidence="2" type="ORF">J2W52_000761</name>
</gene>
<evidence type="ECO:0000313" key="3">
    <source>
        <dbReference type="Proteomes" id="UP001250791"/>
    </source>
</evidence>
<dbReference type="PROSITE" id="PS51186">
    <property type="entry name" value="GNAT"/>
    <property type="match status" value="1"/>
</dbReference>
<protein>
    <submittedName>
        <fullName evidence="2">Acetyltransferase</fullName>
        <ecNumber evidence="2">2.3.1.-</ecNumber>
    </submittedName>
</protein>
<dbReference type="Pfam" id="PF13508">
    <property type="entry name" value="Acetyltransf_7"/>
    <property type="match status" value="1"/>
</dbReference>
<dbReference type="CDD" id="cd04301">
    <property type="entry name" value="NAT_SF"/>
    <property type="match status" value="1"/>
</dbReference>
<dbReference type="GO" id="GO:0016746">
    <property type="term" value="F:acyltransferase activity"/>
    <property type="evidence" value="ECO:0007669"/>
    <property type="project" value="UniProtKB-KW"/>
</dbReference>
<reference evidence="2 3" key="1">
    <citation type="submission" date="2023-07" db="EMBL/GenBank/DDBJ databases">
        <title>Sorghum-associated microbial communities from plants grown in Nebraska, USA.</title>
        <authorList>
            <person name="Schachtman D."/>
        </authorList>
    </citation>
    <scope>NUCLEOTIDE SEQUENCE [LARGE SCALE GENOMIC DNA]</scope>
    <source>
        <strain evidence="2 3">3199</strain>
    </source>
</reference>
<dbReference type="RefSeq" id="WP_310228964.1">
    <property type="nucleotide sequence ID" value="NZ_JAVDUP010000001.1"/>
</dbReference>
<evidence type="ECO:0000259" key="1">
    <source>
        <dbReference type="PROSITE" id="PS51186"/>
    </source>
</evidence>
<keyword evidence="2" id="KW-0808">Transferase</keyword>
<sequence length="166" mass="17943">MEIRSEQPKDAEAIRRITKMAFASIEHSSQTEAQIVDAIRNAGALTISLVAIEDGEVFGHIAFSSVTIDGKDCGWYGLGPLSVTPSRQKHGIGGALVREGLSRLTKIDARGCVVLGDPDYYKRFGFDNDPGLVLNGVPAEYFMRLVLNGRAALSGRVDYHEGFSAT</sequence>
<organism evidence="2 3">
    <name type="scientific">Rhizobium miluonense</name>
    <dbReference type="NCBI Taxonomy" id="411945"/>
    <lineage>
        <taxon>Bacteria</taxon>
        <taxon>Pseudomonadati</taxon>
        <taxon>Pseudomonadota</taxon>
        <taxon>Alphaproteobacteria</taxon>
        <taxon>Hyphomicrobiales</taxon>
        <taxon>Rhizobiaceae</taxon>
        <taxon>Rhizobium/Agrobacterium group</taxon>
        <taxon>Rhizobium</taxon>
    </lineage>
</organism>
<dbReference type="Gene3D" id="3.40.630.30">
    <property type="match status" value="1"/>
</dbReference>
<dbReference type="InterPro" id="IPR016181">
    <property type="entry name" value="Acyl_CoA_acyltransferase"/>
</dbReference>
<proteinExistence type="predicted"/>
<dbReference type="EC" id="2.3.1.-" evidence="2"/>
<keyword evidence="2" id="KW-0012">Acyltransferase</keyword>
<dbReference type="EMBL" id="JAVDUP010000001">
    <property type="protein sequence ID" value="MDR6899173.1"/>
    <property type="molecule type" value="Genomic_DNA"/>
</dbReference>